<evidence type="ECO:0000256" key="5">
    <source>
        <dbReference type="SAM" id="MobiDB-lite"/>
    </source>
</evidence>
<feature type="region of interest" description="Disordered" evidence="5">
    <location>
        <begin position="247"/>
        <end position="267"/>
    </location>
</feature>
<feature type="domain" description="Peptidase M12B" evidence="7">
    <location>
        <begin position="389"/>
        <end position="608"/>
    </location>
</feature>
<dbReference type="SMART" id="SM00050">
    <property type="entry name" value="DISIN"/>
    <property type="match status" value="1"/>
</dbReference>
<evidence type="ECO:0000313" key="8">
    <source>
        <dbReference type="EMBL" id="CAH7670467.1"/>
    </source>
</evidence>
<feature type="compositionally biased region" description="Low complexity" evidence="5">
    <location>
        <begin position="249"/>
        <end position="267"/>
    </location>
</feature>
<dbReference type="GO" id="GO:0004222">
    <property type="term" value="F:metalloendopeptidase activity"/>
    <property type="evidence" value="ECO:0007669"/>
    <property type="project" value="InterPro"/>
</dbReference>
<keyword evidence="8" id="KW-0378">Hydrolase</keyword>
<dbReference type="PANTHER" id="PTHR11905">
    <property type="entry name" value="ADAM A DISINTEGRIN AND METALLOPROTEASE DOMAIN"/>
    <property type="match status" value="1"/>
</dbReference>
<dbReference type="InterPro" id="IPR001762">
    <property type="entry name" value="Disintegrin_dom"/>
</dbReference>
<dbReference type="AlphaFoldDB" id="A0AAV0ANF3"/>
<evidence type="ECO:0000256" key="1">
    <source>
        <dbReference type="ARBA" id="ARBA00023157"/>
    </source>
</evidence>
<protein>
    <recommendedName>
        <fullName evidence="3">Disintegrin and metalloproteinase domain-containing protein B</fullName>
    </recommendedName>
</protein>
<dbReference type="InterPro" id="IPR024079">
    <property type="entry name" value="MetalloPept_cat_dom_sf"/>
</dbReference>
<feature type="binding site" evidence="4">
    <location>
        <position position="545"/>
    </location>
    <ligand>
        <name>Zn(2+)</name>
        <dbReference type="ChEBI" id="CHEBI:29105"/>
        <note>catalytic</note>
    </ligand>
</feature>
<comment type="caution">
    <text evidence="4">Lacks conserved residue(s) required for the propagation of feature annotation.</text>
</comment>
<dbReference type="Proteomes" id="UP001153365">
    <property type="component" value="Unassembled WGS sequence"/>
</dbReference>
<evidence type="ECO:0000256" key="3">
    <source>
        <dbReference type="ARBA" id="ARBA00074021"/>
    </source>
</evidence>
<keyword evidence="1" id="KW-1015">Disulfide bond</keyword>
<evidence type="ECO:0000256" key="4">
    <source>
        <dbReference type="PROSITE-ProRule" id="PRU00276"/>
    </source>
</evidence>
<feature type="active site" evidence="4">
    <location>
        <position position="546"/>
    </location>
</feature>
<feature type="binding site" evidence="4">
    <location>
        <position position="555"/>
    </location>
    <ligand>
        <name>Zn(2+)</name>
        <dbReference type="ChEBI" id="CHEBI:29105"/>
        <note>catalytic</note>
    </ligand>
</feature>
<feature type="binding site" evidence="4">
    <location>
        <position position="549"/>
    </location>
    <ligand>
        <name>Zn(2+)</name>
        <dbReference type="ChEBI" id="CHEBI:29105"/>
        <note>catalytic</note>
    </ligand>
</feature>
<evidence type="ECO:0000313" key="9">
    <source>
        <dbReference type="Proteomes" id="UP001153365"/>
    </source>
</evidence>
<evidence type="ECO:0000259" key="7">
    <source>
        <dbReference type="PROSITE" id="PS50215"/>
    </source>
</evidence>
<dbReference type="PROSITE" id="PS50215">
    <property type="entry name" value="ADAM_MEPRO"/>
    <property type="match status" value="1"/>
</dbReference>
<dbReference type="SUPFAM" id="SSF55486">
    <property type="entry name" value="Metalloproteases ('zincins'), catalytic domain"/>
    <property type="match status" value="1"/>
</dbReference>
<gene>
    <name evidence="8" type="ORF">PPACK8108_LOCUS5183</name>
</gene>
<proteinExistence type="predicted"/>
<dbReference type="Pfam" id="PF13688">
    <property type="entry name" value="Reprolysin_5"/>
    <property type="match status" value="1"/>
</dbReference>
<dbReference type="GO" id="GO:0046872">
    <property type="term" value="F:metal ion binding"/>
    <property type="evidence" value="ECO:0007669"/>
    <property type="project" value="UniProtKB-KW"/>
</dbReference>
<dbReference type="GO" id="GO:0006508">
    <property type="term" value="P:proteolysis"/>
    <property type="evidence" value="ECO:0007669"/>
    <property type="project" value="InterPro"/>
</dbReference>
<keyword evidence="8" id="KW-0645">Protease</keyword>
<keyword evidence="8" id="KW-0482">Metalloprotease</keyword>
<dbReference type="PANTHER" id="PTHR11905:SF159">
    <property type="entry name" value="ADAM METALLOPROTEASE"/>
    <property type="match status" value="1"/>
</dbReference>
<dbReference type="EMBL" id="CALTRL010000996">
    <property type="protein sequence ID" value="CAH7670467.1"/>
    <property type="molecule type" value="Genomic_DNA"/>
</dbReference>
<accession>A0AAV0ANF3</accession>
<dbReference type="Pfam" id="PF00200">
    <property type="entry name" value="Disintegrin"/>
    <property type="match status" value="1"/>
</dbReference>
<dbReference type="PROSITE" id="PS50214">
    <property type="entry name" value="DISINTEGRIN_2"/>
    <property type="match status" value="1"/>
</dbReference>
<comment type="function">
    <text evidence="2">Probable zinc protease.</text>
</comment>
<dbReference type="InterPro" id="IPR001590">
    <property type="entry name" value="Peptidase_M12B"/>
</dbReference>
<dbReference type="FunFam" id="4.10.70.10:FF:000003">
    <property type="entry name" value="Disintegrin and metalloproteinase domain-containing protein 17"/>
    <property type="match status" value="1"/>
</dbReference>
<feature type="region of interest" description="Disordered" evidence="5">
    <location>
        <begin position="285"/>
        <end position="350"/>
    </location>
</feature>
<dbReference type="SUPFAM" id="SSF57552">
    <property type="entry name" value="Blood coagulation inhibitor (disintegrin)"/>
    <property type="match status" value="1"/>
</dbReference>
<feature type="compositionally biased region" description="Low complexity" evidence="5">
    <location>
        <begin position="313"/>
        <end position="331"/>
    </location>
</feature>
<comment type="caution">
    <text evidence="8">The sequence shown here is derived from an EMBL/GenBank/DDBJ whole genome shotgun (WGS) entry which is preliminary data.</text>
</comment>
<keyword evidence="4" id="KW-0862">Zinc</keyword>
<evidence type="ECO:0000256" key="2">
    <source>
        <dbReference type="ARBA" id="ARBA00056552"/>
    </source>
</evidence>
<organism evidence="8 9">
    <name type="scientific">Phakopsora pachyrhizi</name>
    <name type="common">Asian soybean rust disease fungus</name>
    <dbReference type="NCBI Taxonomy" id="170000"/>
    <lineage>
        <taxon>Eukaryota</taxon>
        <taxon>Fungi</taxon>
        <taxon>Dikarya</taxon>
        <taxon>Basidiomycota</taxon>
        <taxon>Pucciniomycotina</taxon>
        <taxon>Pucciniomycetes</taxon>
        <taxon>Pucciniales</taxon>
        <taxon>Phakopsoraceae</taxon>
        <taxon>Phakopsora</taxon>
    </lineage>
</organism>
<sequence>MDDIRGSSKRALPIKRIYCVSEARIEIISPSYSLLNATTTTPRAVSKLSSEDSFVLSFEISKALSNDNDDESSSCKSSNSDSIDDSHRFKLLLHPSPNLLHPEAKISYHSLDQNSRKTIVSSNRLESQDVMAYSGWSLVPEEIGRWLSEKRSFEDHPPDWSRGVYDASIIGWARILVHQVIGMRSADDLDNLVLDGTFETDGRLWHIRSADSYLRLRSSAEPGLRRSTSHPRGGLIAWVDKEVDGSDYTTATTTSSSSSSSKTFSVKSTSSSSVSFNLTSNETPLVFESHPDPKFRTVAGPDSYSFQKNAEPSQFDYYSDYPDQQQQQLSSTEAGRGNDSPSQSTTTASQQYTRLVRRQSLGNDIGGGSSSSNFASSIGSTEGCPSSPKVIYMGIAVDCTFVKRYGSQDAARLAVLNDVNTASAVYQKSFNISLALIDLIIQNGTCPESPAPEAAWNADCPDNSAKGLSLNERLSEFSKWRASRGGGDGAGLWHLMTDCADGNEVGVAWLGSLCRADAESGLRGETTSGTGVTAATPNEWQVMAHEIAHNFGAIHDCDSGCTSSGGCCPFSQTSCNPDSDYIMAATATSSISNFSPCSIGNICSLLGKGGDKLDSSCLSEPNKHFTLKLNQCGNGILEPGEDCDPGMVSSPCCQWGTCKFATGAVCDPKHSSCCTQTCQYAPTGTICRPVSDPNCDVAESCPGNSAECPVDKFMDNGSKCGATGAGLSCAAGVCTSRDEQCKIAGKRLGLTKACDPSATMDCRITCQDPKSQSSCVVLESKFSAGSPCGCGGWCSKEGKCIGGAKAGCGDSWREERPGGTF</sequence>
<dbReference type="InterPro" id="IPR036436">
    <property type="entry name" value="Disintegrin_dom_sf"/>
</dbReference>
<feature type="domain" description="Disintegrin" evidence="6">
    <location>
        <begin position="629"/>
        <end position="716"/>
    </location>
</feature>
<dbReference type="Gene3D" id="3.40.390.10">
    <property type="entry name" value="Collagenase (Catalytic Domain)"/>
    <property type="match status" value="1"/>
</dbReference>
<dbReference type="Gene3D" id="4.10.70.10">
    <property type="entry name" value="Disintegrin domain"/>
    <property type="match status" value="1"/>
</dbReference>
<keyword evidence="9" id="KW-1185">Reference proteome</keyword>
<evidence type="ECO:0000259" key="6">
    <source>
        <dbReference type="PROSITE" id="PS50214"/>
    </source>
</evidence>
<name>A0AAV0ANF3_PHAPC</name>
<reference evidence="8" key="1">
    <citation type="submission" date="2022-06" db="EMBL/GenBank/DDBJ databases">
        <authorList>
            <consortium name="SYNGENTA / RWTH Aachen University"/>
        </authorList>
    </citation>
    <scope>NUCLEOTIDE SEQUENCE</scope>
</reference>
<keyword evidence="4" id="KW-0479">Metal-binding</keyword>